<dbReference type="EMBL" id="CP053418">
    <property type="protein sequence ID" value="QJW85164.1"/>
    <property type="molecule type" value="Genomic_DNA"/>
</dbReference>
<accession>A0ABX6P519</accession>
<sequence>MALRRAVHSDGFEAHARRAGNAVARMDAADYKGWLQRDFERWGKVIRDAGIVAN</sequence>
<dbReference type="InterPro" id="IPR042100">
    <property type="entry name" value="Bug_dom1"/>
</dbReference>
<reference evidence="1 2" key="2">
    <citation type="submission" date="2020-05" db="EMBL/GenBank/DDBJ databases">
        <authorList>
            <person name="Khan S.A."/>
            <person name="Jeon C.O."/>
            <person name="Chun B.H."/>
        </authorList>
    </citation>
    <scope>NUCLEOTIDE SEQUENCE [LARGE SCALE GENOMIC DNA]</scope>
    <source>
        <strain evidence="1 2">H242</strain>
    </source>
</reference>
<gene>
    <name evidence="1" type="ORF">HK414_22165</name>
</gene>
<evidence type="ECO:0000313" key="1">
    <source>
        <dbReference type="EMBL" id="QJW85164.1"/>
    </source>
</evidence>
<evidence type="ECO:0008006" key="3">
    <source>
        <dbReference type="Google" id="ProtNLM"/>
    </source>
</evidence>
<dbReference type="Proteomes" id="UP000500826">
    <property type="component" value="Chromosome"/>
</dbReference>
<proteinExistence type="predicted"/>
<evidence type="ECO:0000313" key="2">
    <source>
        <dbReference type="Proteomes" id="UP000500826"/>
    </source>
</evidence>
<reference evidence="1 2" key="1">
    <citation type="submission" date="2020-05" db="EMBL/GenBank/DDBJ databases">
        <title>Ramlibacter rhizophilus sp. nov., isolated from rhizosphere soil of national flower Mugunghwa from South Korea.</title>
        <authorList>
            <person name="Zheng-Fei Y."/>
            <person name="Huan T."/>
        </authorList>
    </citation>
    <scope>NUCLEOTIDE SEQUENCE [LARGE SCALE GENOMIC DNA]</scope>
    <source>
        <strain evidence="1 2">H242</strain>
    </source>
</reference>
<keyword evidence="2" id="KW-1185">Reference proteome</keyword>
<dbReference type="Gene3D" id="3.40.190.150">
    <property type="entry name" value="Bordetella uptake gene, domain 1"/>
    <property type="match status" value="1"/>
</dbReference>
<protein>
    <recommendedName>
        <fullName evidence="3">Tripartite tricarboxylate transporter substrate binding protein</fullName>
    </recommendedName>
</protein>
<organism evidence="1 2">
    <name type="scientific">Ramlibacter terrae</name>
    <dbReference type="NCBI Taxonomy" id="2732511"/>
    <lineage>
        <taxon>Bacteria</taxon>
        <taxon>Pseudomonadati</taxon>
        <taxon>Pseudomonadota</taxon>
        <taxon>Betaproteobacteria</taxon>
        <taxon>Burkholderiales</taxon>
        <taxon>Comamonadaceae</taxon>
        <taxon>Ramlibacter</taxon>
    </lineage>
</organism>
<name>A0ABX6P519_9BURK</name>